<keyword evidence="2" id="KW-1185">Reference proteome</keyword>
<evidence type="ECO:0000313" key="2">
    <source>
        <dbReference type="Proteomes" id="UP000472277"/>
    </source>
</evidence>
<reference evidence="1" key="2">
    <citation type="submission" date="2025-09" db="UniProtKB">
        <authorList>
            <consortium name="Ensembl"/>
        </authorList>
    </citation>
    <scope>IDENTIFICATION</scope>
</reference>
<evidence type="ECO:0000313" key="1">
    <source>
        <dbReference type="Ensembl" id="ENSSTUP00000001024.1"/>
    </source>
</evidence>
<accession>A0A673VLG9</accession>
<dbReference type="Ensembl" id="ENSSTUT00000001125.1">
    <property type="protein sequence ID" value="ENSSTUP00000001024.1"/>
    <property type="gene ID" value="ENSSTUG00000000564.1"/>
</dbReference>
<proteinExistence type="predicted"/>
<name>A0A673VLG9_SALTR</name>
<dbReference type="AlphaFoldDB" id="A0A673VLG9"/>
<reference evidence="1" key="1">
    <citation type="submission" date="2025-08" db="UniProtKB">
        <authorList>
            <consortium name="Ensembl"/>
        </authorList>
    </citation>
    <scope>IDENTIFICATION</scope>
</reference>
<organism evidence="1 2">
    <name type="scientific">Salmo trutta</name>
    <name type="common">Brown trout</name>
    <dbReference type="NCBI Taxonomy" id="8032"/>
    <lineage>
        <taxon>Eukaryota</taxon>
        <taxon>Metazoa</taxon>
        <taxon>Chordata</taxon>
        <taxon>Craniata</taxon>
        <taxon>Vertebrata</taxon>
        <taxon>Euteleostomi</taxon>
        <taxon>Actinopterygii</taxon>
        <taxon>Neopterygii</taxon>
        <taxon>Teleostei</taxon>
        <taxon>Protacanthopterygii</taxon>
        <taxon>Salmoniformes</taxon>
        <taxon>Salmonidae</taxon>
        <taxon>Salmoninae</taxon>
        <taxon>Salmo</taxon>
    </lineage>
</organism>
<dbReference type="InParanoid" id="A0A673VLG9"/>
<dbReference type="Proteomes" id="UP000472277">
    <property type="component" value="Chromosome 3"/>
</dbReference>
<sequence length="148" mass="16157">SQNQPTNIEISLIDNHTQRNRSYRSSSFRTVPHRLTSAYLGGPQAAGKTGRLDARCTVPRLHILKYTTALISTRRREDTVARAISKQSVKLSLACEPSSVFSKSPLSLTVITRVCLGSSCSTNGLAVLISPLCRPTVKRLGCDALTTW</sequence>
<protein>
    <submittedName>
        <fullName evidence="1">Uncharacterized protein</fullName>
    </submittedName>
</protein>